<dbReference type="EMBL" id="JAEHHL010000008">
    <property type="protein sequence ID" value="MBK0400380.1"/>
    <property type="molecule type" value="Genomic_DNA"/>
</dbReference>
<dbReference type="RefSeq" id="WP_200611101.1">
    <property type="nucleotide sequence ID" value="NZ_JAEHHL010000008.1"/>
</dbReference>
<accession>A0A8J7M9R9</accession>
<keyword evidence="4" id="KW-1185">Reference proteome</keyword>
<evidence type="ECO:0000313" key="3">
    <source>
        <dbReference type="EMBL" id="MBK0400380.1"/>
    </source>
</evidence>
<dbReference type="Proteomes" id="UP000655420">
    <property type="component" value="Unassembled WGS sequence"/>
</dbReference>
<dbReference type="AlphaFoldDB" id="A0A8J7M9R9"/>
<evidence type="ECO:0000259" key="2">
    <source>
        <dbReference type="Pfam" id="PF13439"/>
    </source>
</evidence>
<dbReference type="PANTHER" id="PTHR45947">
    <property type="entry name" value="SULFOQUINOVOSYL TRANSFERASE SQD2"/>
    <property type="match status" value="1"/>
</dbReference>
<dbReference type="Pfam" id="PF13439">
    <property type="entry name" value="Glyco_transf_4"/>
    <property type="match status" value="1"/>
</dbReference>
<gene>
    <name evidence="3" type="ORF">H0I76_14360</name>
</gene>
<organism evidence="3 4">
    <name type="scientific">Thermohalobaculum xanthum</name>
    <dbReference type="NCBI Taxonomy" id="2753746"/>
    <lineage>
        <taxon>Bacteria</taxon>
        <taxon>Pseudomonadati</taxon>
        <taxon>Pseudomonadota</taxon>
        <taxon>Alphaproteobacteria</taxon>
        <taxon>Rhodobacterales</taxon>
        <taxon>Paracoccaceae</taxon>
        <taxon>Thermohalobaculum</taxon>
    </lineage>
</organism>
<reference evidence="3" key="1">
    <citation type="submission" date="2020-12" db="EMBL/GenBank/DDBJ databases">
        <title>Bacterial taxonomy.</title>
        <authorList>
            <person name="Pan X."/>
        </authorList>
    </citation>
    <scope>NUCLEOTIDE SEQUENCE</scope>
    <source>
        <strain evidence="3">M0105</strain>
    </source>
</reference>
<name>A0A8J7M9R9_9RHOB</name>
<sequence length="378" mass="40794">MNQAVLALAATSFNKPSETFIRDHARMIAPGQTILLSQFAPDVGLFEYPVLSGLDLGGHDDSPVGRLVKVRRDWRRYLAPELPTADRTRAVAFLRAHGATALMAEYGMNGALLSASARAADVPLFVHFHGFDASVVPRLPLWKRRYRRLFDDAAGVFAPSEFIAEILIGLGCPEAKVNVVPCGIDADRFTPSRPIPGRVVAVGRLVAKKAPHLTIEAFGRVAGRFPHARLDVIGAGPLAQRCRSVIAKYDLGERVRLHGRQSHEFVASLMREASVFAQHSVTSMFGDVEGLPVSVLEAMASSLPVVATRHSGIAEAVLDGETGILVEERDVGAMAMALAAMLEQPERAQAMGRAGRVRALEHYSQAGSVASLRRIMAL</sequence>
<comment type="caution">
    <text evidence="3">The sequence shown here is derived from an EMBL/GenBank/DDBJ whole genome shotgun (WGS) entry which is preliminary data.</text>
</comment>
<feature type="domain" description="Glycosyl transferase family 1" evidence="1">
    <location>
        <begin position="199"/>
        <end position="356"/>
    </location>
</feature>
<dbReference type="InterPro" id="IPR028098">
    <property type="entry name" value="Glyco_trans_4-like_N"/>
</dbReference>
<dbReference type="GO" id="GO:0016757">
    <property type="term" value="F:glycosyltransferase activity"/>
    <property type="evidence" value="ECO:0007669"/>
    <property type="project" value="InterPro"/>
</dbReference>
<feature type="domain" description="Glycosyltransferase subfamily 4-like N-terminal" evidence="2">
    <location>
        <begin position="72"/>
        <end position="188"/>
    </location>
</feature>
<dbReference type="Pfam" id="PF00534">
    <property type="entry name" value="Glycos_transf_1"/>
    <property type="match status" value="1"/>
</dbReference>
<protein>
    <submittedName>
        <fullName evidence="3">Glycosyltransferase</fullName>
    </submittedName>
</protein>
<proteinExistence type="predicted"/>
<dbReference type="InterPro" id="IPR001296">
    <property type="entry name" value="Glyco_trans_1"/>
</dbReference>
<dbReference type="Gene3D" id="3.40.50.2000">
    <property type="entry name" value="Glycogen Phosphorylase B"/>
    <property type="match status" value="2"/>
</dbReference>
<dbReference type="PANTHER" id="PTHR45947:SF14">
    <property type="entry name" value="SLL1723 PROTEIN"/>
    <property type="match status" value="1"/>
</dbReference>
<evidence type="ECO:0000313" key="4">
    <source>
        <dbReference type="Proteomes" id="UP000655420"/>
    </source>
</evidence>
<dbReference type="SUPFAM" id="SSF53756">
    <property type="entry name" value="UDP-Glycosyltransferase/glycogen phosphorylase"/>
    <property type="match status" value="1"/>
</dbReference>
<evidence type="ECO:0000259" key="1">
    <source>
        <dbReference type="Pfam" id="PF00534"/>
    </source>
</evidence>
<dbReference type="InterPro" id="IPR050194">
    <property type="entry name" value="Glycosyltransferase_grp1"/>
</dbReference>